<evidence type="ECO:0000256" key="1">
    <source>
        <dbReference type="ARBA" id="ARBA00005820"/>
    </source>
</evidence>
<dbReference type="GO" id="GO:0003677">
    <property type="term" value="F:DNA binding"/>
    <property type="evidence" value="ECO:0007669"/>
    <property type="project" value="UniProtKB-UniRule"/>
</dbReference>
<dbReference type="GO" id="GO:0006355">
    <property type="term" value="P:regulation of DNA-templated transcription"/>
    <property type="evidence" value="ECO:0007669"/>
    <property type="project" value="InterPro"/>
</dbReference>
<dbReference type="EMBL" id="PENI01000019">
    <property type="protein sequence ID" value="RMB82976.1"/>
    <property type="molecule type" value="Genomic_DNA"/>
</dbReference>
<evidence type="ECO:0000313" key="8">
    <source>
        <dbReference type="EMBL" id="RMB82976.1"/>
    </source>
</evidence>
<dbReference type="SMART" id="SM00862">
    <property type="entry name" value="Trans_reg_C"/>
    <property type="match status" value="1"/>
</dbReference>
<dbReference type="InterPro" id="IPR005158">
    <property type="entry name" value="BTAD"/>
</dbReference>
<keyword evidence="2" id="KW-0902">Two-component regulatory system</keyword>
<dbReference type="InterPro" id="IPR011990">
    <property type="entry name" value="TPR-like_helical_dom_sf"/>
</dbReference>
<keyword evidence="9" id="KW-1185">Reference proteome</keyword>
<dbReference type="Gene3D" id="1.25.40.10">
    <property type="entry name" value="Tetratricopeptide repeat domain"/>
    <property type="match status" value="1"/>
</dbReference>
<keyword evidence="5" id="KW-0804">Transcription</keyword>
<gene>
    <name evidence="8" type="ORF">CTZ28_26985</name>
</gene>
<dbReference type="Gene3D" id="1.10.10.10">
    <property type="entry name" value="Winged helix-like DNA-binding domain superfamily/Winged helix DNA-binding domain"/>
    <property type="match status" value="1"/>
</dbReference>
<dbReference type="OrthoDB" id="4336084at2"/>
<dbReference type="InterPro" id="IPR036388">
    <property type="entry name" value="WH-like_DNA-bd_sf"/>
</dbReference>
<name>A0A3M0ILQ7_9ACTN</name>
<dbReference type="PANTHER" id="PTHR35807">
    <property type="entry name" value="TRANSCRIPTIONAL REGULATOR REDD-RELATED"/>
    <property type="match status" value="1"/>
</dbReference>
<dbReference type="Proteomes" id="UP000270471">
    <property type="component" value="Unassembled WGS sequence"/>
</dbReference>
<evidence type="ECO:0000256" key="2">
    <source>
        <dbReference type="ARBA" id="ARBA00023012"/>
    </source>
</evidence>
<dbReference type="InterPro" id="IPR051677">
    <property type="entry name" value="AfsR-DnrI-RedD_regulator"/>
</dbReference>
<protein>
    <submittedName>
        <fullName evidence="8">SARP family transcriptional regulator</fullName>
    </submittedName>
</protein>
<sequence length="274" mass="30276">MYVRILGPLTLTEGLRTVTPRAPKQRQLLALLLLHAGQVVTVDECVDELWADSPPHSAHSTLQTYVMQTRKTLRSAVSATGAPAAMHLETRDRGYLLAVGAGRLDLHQFEKLVEQASLARIVGDHARESELLHSALGLWSGKALADVTCGPVLRTRLSGLRETWLGALEQRIDADLRIGRHHQLIGELRVLTRQYPTYENLHAQLMIALYRSGRTADALEVFTRLRRTFSTELGLEPSTRIRDLHADLLNSAPVTESVYLPGPDSPPVSLRPAG</sequence>
<evidence type="ECO:0000256" key="4">
    <source>
        <dbReference type="ARBA" id="ARBA00023125"/>
    </source>
</evidence>
<evidence type="ECO:0000313" key="9">
    <source>
        <dbReference type="Proteomes" id="UP000270471"/>
    </source>
</evidence>
<accession>A0A3M0ILQ7</accession>
<dbReference type="Pfam" id="PF00486">
    <property type="entry name" value="Trans_reg_C"/>
    <property type="match status" value="1"/>
</dbReference>
<evidence type="ECO:0000256" key="3">
    <source>
        <dbReference type="ARBA" id="ARBA00023015"/>
    </source>
</evidence>
<evidence type="ECO:0000256" key="6">
    <source>
        <dbReference type="PROSITE-ProRule" id="PRU01091"/>
    </source>
</evidence>
<comment type="similarity">
    <text evidence="1">Belongs to the AfsR/DnrI/RedD regulatory family.</text>
</comment>
<dbReference type="SUPFAM" id="SSF48452">
    <property type="entry name" value="TPR-like"/>
    <property type="match status" value="1"/>
</dbReference>
<keyword evidence="3" id="KW-0805">Transcription regulation</keyword>
<dbReference type="InterPro" id="IPR001867">
    <property type="entry name" value="OmpR/PhoB-type_DNA-bd"/>
</dbReference>
<feature type="domain" description="OmpR/PhoB-type" evidence="7">
    <location>
        <begin position="1"/>
        <end position="99"/>
    </location>
</feature>
<dbReference type="CDD" id="cd15831">
    <property type="entry name" value="BTAD"/>
    <property type="match status" value="1"/>
</dbReference>
<dbReference type="InterPro" id="IPR016032">
    <property type="entry name" value="Sig_transdc_resp-reg_C-effctor"/>
</dbReference>
<proteinExistence type="inferred from homology"/>
<comment type="caution">
    <text evidence="8">The sequence shown here is derived from an EMBL/GenBank/DDBJ whole genome shotgun (WGS) entry which is preliminary data.</text>
</comment>
<dbReference type="PANTHER" id="PTHR35807:SF1">
    <property type="entry name" value="TRANSCRIPTIONAL REGULATOR REDD"/>
    <property type="match status" value="1"/>
</dbReference>
<dbReference type="SUPFAM" id="SSF46894">
    <property type="entry name" value="C-terminal effector domain of the bipartite response regulators"/>
    <property type="match status" value="1"/>
</dbReference>
<evidence type="ECO:0000259" key="7">
    <source>
        <dbReference type="PROSITE" id="PS51755"/>
    </source>
</evidence>
<keyword evidence="4 6" id="KW-0238">DNA-binding</keyword>
<dbReference type="GO" id="GO:0000160">
    <property type="term" value="P:phosphorelay signal transduction system"/>
    <property type="evidence" value="ECO:0007669"/>
    <property type="project" value="UniProtKB-KW"/>
</dbReference>
<dbReference type="AlphaFoldDB" id="A0A3M0ILQ7"/>
<reference evidence="8 9" key="1">
    <citation type="submission" date="2017-11" db="EMBL/GenBank/DDBJ databases">
        <title>Draft genome of actinobacteria isolated from guarana (Paullinia cupana (Mart.) Ducke.</title>
        <authorList>
            <person name="Siqueira K.A."/>
            <person name="Liotti R.G."/>
            <person name="Mendes T.A.O."/>
            <person name="Soares M.A."/>
        </authorList>
    </citation>
    <scope>NUCLEOTIDE SEQUENCE [LARGE SCALE GENOMIC DNA]</scope>
    <source>
        <strain evidence="8 9">193</strain>
    </source>
</reference>
<evidence type="ECO:0000256" key="5">
    <source>
        <dbReference type="ARBA" id="ARBA00023163"/>
    </source>
</evidence>
<organism evidence="8 9">
    <name type="scientific">Streptomyces shenzhenensis</name>
    <dbReference type="NCBI Taxonomy" id="943815"/>
    <lineage>
        <taxon>Bacteria</taxon>
        <taxon>Bacillati</taxon>
        <taxon>Actinomycetota</taxon>
        <taxon>Actinomycetes</taxon>
        <taxon>Kitasatosporales</taxon>
        <taxon>Streptomycetaceae</taxon>
        <taxon>Streptomyces</taxon>
    </lineage>
</organism>
<dbReference type="SMART" id="SM01043">
    <property type="entry name" value="BTAD"/>
    <property type="match status" value="1"/>
</dbReference>
<dbReference type="Pfam" id="PF03704">
    <property type="entry name" value="BTAD"/>
    <property type="match status" value="1"/>
</dbReference>
<dbReference type="PROSITE" id="PS51755">
    <property type="entry name" value="OMPR_PHOB"/>
    <property type="match status" value="1"/>
</dbReference>
<feature type="DNA-binding region" description="OmpR/PhoB-type" evidence="6">
    <location>
        <begin position="1"/>
        <end position="99"/>
    </location>
</feature>